<dbReference type="InterPro" id="IPR000182">
    <property type="entry name" value="GNAT_dom"/>
</dbReference>
<evidence type="ECO:0000313" key="2">
    <source>
        <dbReference type="EMBL" id="MBB6037857.1"/>
    </source>
</evidence>
<dbReference type="InterPro" id="IPR016181">
    <property type="entry name" value="Acyl_CoA_acyltransferase"/>
</dbReference>
<sequence>MIKVVRGDELGERHRRAITEVLVEGFAKDFAYFSKDPERLAAAFEHMLLLPRFHVALVDGEPAGVASLTTGTQECFAPRRAELRRHLGAIHGTISHLVIRSQFLGVPDEARPGLAEIGFVATAPAHRGRGVATALMRDLIAVPGFDTFVLRDIKDTNAAALGLYAKLGFEEYRRRPVTFARRAGFGSYVSMRLS</sequence>
<keyword evidence="2" id="KW-0687">Ribonucleoprotein</keyword>
<evidence type="ECO:0000313" key="3">
    <source>
        <dbReference type="Proteomes" id="UP000548476"/>
    </source>
</evidence>
<dbReference type="RefSeq" id="WP_184790670.1">
    <property type="nucleotide sequence ID" value="NZ_BONT01000065.1"/>
</dbReference>
<dbReference type="GO" id="GO:0016747">
    <property type="term" value="F:acyltransferase activity, transferring groups other than amino-acyl groups"/>
    <property type="evidence" value="ECO:0007669"/>
    <property type="project" value="InterPro"/>
</dbReference>
<dbReference type="Pfam" id="PF00583">
    <property type="entry name" value="Acetyltransf_1"/>
    <property type="match status" value="1"/>
</dbReference>
<evidence type="ECO:0000259" key="1">
    <source>
        <dbReference type="PROSITE" id="PS51186"/>
    </source>
</evidence>
<protein>
    <submittedName>
        <fullName evidence="2">Ribosomal protein S18 acetylase RimI-like enzyme</fullName>
    </submittedName>
</protein>
<keyword evidence="3" id="KW-1185">Reference proteome</keyword>
<accession>A0A841FWY5</accession>
<reference evidence="2 3" key="1">
    <citation type="submission" date="2020-08" db="EMBL/GenBank/DDBJ databases">
        <title>Genomic Encyclopedia of Type Strains, Phase IV (KMG-IV): sequencing the most valuable type-strain genomes for metagenomic binning, comparative biology and taxonomic classification.</title>
        <authorList>
            <person name="Goeker M."/>
        </authorList>
    </citation>
    <scope>NUCLEOTIDE SEQUENCE [LARGE SCALE GENOMIC DNA]</scope>
    <source>
        <strain evidence="2 3">YIM 65646</strain>
    </source>
</reference>
<dbReference type="Proteomes" id="UP000548476">
    <property type="component" value="Unassembled WGS sequence"/>
</dbReference>
<dbReference type="Gene3D" id="3.40.630.30">
    <property type="match status" value="1"/>
</dbReference>
<dbReference type="GO" id="GO:0005840">
    <property type="term" value="C:ribosome"/>
    <property type="evidence" value="ECO:0007669"/>
    <property type="project" value="UniProtKB-KW"/>
</dbReference>
<proteinExistence type="predicted"/>
<dbReference type="AlphaFoldDB" id="A0A841FWY5"/>
<dbReference type="SUPFAM" id="SSF55729">
    <property type="entry name" value="Acyl-CoA N-acyltransferases (Nat)"/>
    <property type="match status" value="1"/>
</dbReference>
<comment type="caution">
    <text evidence="2">The sequence shown here is derived from an EMBL/GenBank/DDBJ whole genome shotgun (WGS) entry which is preliminary data.</text>
</comment>
<keyword evidence="2" id="KW-0689">Ribosomal protein</keyword>
<dbReference type="EMBL" id="JACHGT010000014">
    <property type="protein sequence ID" value="MBB6037857.1"/>
    <property type="molecule type" value="Genomic_DNA"/>
</dbReference>
<name>A0A841FWY5_9ACTN</name>
<gene>
    <name evidence="2" type="ORF">HNR73_005737</name>
</gene>
<dbReference type="CDD" id="cd04301">
    <property type="entry name" value="NAT_SF"/>
    <property type="match status" value="1"/>
</dbReference>
<organism evidence="2 3">
    <name type="scientific">Phytomonospora endophytica</name>
    <dbReference type="NCBI Taxonomy" id="714109"/>
    <lineage>
        <taxon>Bacteria</taxon>
        <taxon>Bacillati</taxon>
        <taxon>Actinomycetota</taxon>
        <taxon>Actinomycetes</taxon>
        <taxon>Micromonosporales</taxon>
        <taxon>Micromonosporaceae</taxon>
        <taxon>Phytomonospora</taxon>
    </lineage>
</organism>
<feature type="domain" description="N-acetyltransferase" evidence="1">
    <location>
        <begin position="5"/>
        <end position="194"/>
    </location>
</feature>
<dbReference type="PROSITE" id="PS51186">
    <property type="entry name" value="GNAT"/>
    <property type="match status" value="1"/>
</dbReference>